<dbReference type="Pfam" id="PF22581">
    <property type="entry name" value="CIMIP3"/>
    <property type="match status" value="1"/>
</dbReference>
<gene>
    <name evidence="1" type="primary">CIMIP3</name>
</gene>
<reference evidence="1" key="1">
    <citation type="submission" date="2025-08" db="UniProtKB">
        <authorList>
            <consortium name="Ensembl"/>
        </authorList>
    </citation>
    <scope>IDENTIFICATION</scope>
</reference>
<dbReference type="AlphaFoldDB" id="A0A8B9BUZ0"/>
<dbReference type="InterPro" id="IPR054446">
    <property type="entry name" value="CIMIP3-like"/>
</dbReference>
<accession>A0A8B9BUZ0</accession>
<name>A0A8B9BUZ0_9AVES</name>
<keyword evidence="2" id="KW-1185">Reference proteome</keyword>
<evidence type="ECO:0000313" key="1">
    <source>
        <dbReference type="Ensembl" id="ENSABRP00000009674.1"/>
    </source>
</evidence>
<dbReference type="Ensembl" id="ENSABRT00000013838.1">
    <property type="protein sequence ID" value="ENSABRP00000009674.1"/>
    <property type="gene ID" value="ENSABRG00000008678.1"/>
</dbReference>
<reference evidence="1" key="2">
    <citation type="submission" date="2025-09" db="UniProtKB">
        <authorList>
            <consortium name="Ensembl"/>
        </authorList>
    </citation>
    <scope>IDENTIFICATION</scope>
</reference>
<protein>
    <submittedName>
        <fullName evidence="1">Ciliary microtubule inner protein 3</fullName>
    </submittedName>
</protein>
<sequence>MALVAPEALVASTVLSSSAVSSLCPRCPRTLGSPLGRRPRRWQPQLMDQPLASRFVPFVAHFGGREPDSFKFLFYTPSCSNSYRPFYTAQRPTCGYLYRHDTDHTRKVIDVPSANIVKWRPVLNTKP</sequence>
<dbReference type="GeneTree" id="ENSGT00390000014226"/>
<dbReference type="PANTHER" id="PTHR35444">
    <property type="entry name" value="RIKEN CDNA 1700001C19 GENE"/>
    <property type="match status" value="1"/>
</dbReference>
<proteinExistence type="predicted"/>
<dbReference type="PANTHER" id="PTHR35444:SF1">
    <property type="entry name" value="RIKEN CDNA 1700001C19 GENE"/>
    <property type="match status" value="1"/>
</dbReference>
<dbReference type="Proteomes" id="UP000694426">
    <property type="component" value="Unplaced"/>
</dbReference>
<organism evidence="1 2">
    <name type="scientific">Anser brachyrhynchus</name>
    <name type="common">Pink-footed goose</name>
    <dbReference type="NCBI Taxonomy" id="132585"/>
    <lineage>
        <taxon>Eukaryota</taxon>
        <taxon>Metazoa</taxon>
        <taxon>Chordata</taxon>
        <taxon>Craniata</taxon>
        <taxon>Vertebrata</taxon>
        <taxon>Euteleostomi</taxon>
        <taxon>Archelosauria</taxon>
        <taxon>Archosauria</taxon>
        <taxon>Dinosauria</taxon>
        <taxon>Saurischia</taxon>
        <taxon>Theropoda</taxon>
        <taxon>Coelurosauria</taxon>
        <taxon>Aves</taxon>
        <taxon>Neognathae</taxon>
        <taxon>Galloanserae</taxon>
        <taxon>Anseriformes</taxon>
        <taxon>Anatidae</taxon>
        <taxon>Anserinae</taxon>
        <taxon>Anser</taxon>
    </lineage>
</organism>
<evidence type="ECO:0000313" key="2">
    <source>
        <dbReference type="Proteomes" id="UP000694426"/>
    </source>
</evidence>